<accession>A0A0E4G9B9</accession>
<dbReference type="EMBL" id="CGIH01000005">
    <property type="protein sequence ID" value="CFX11809.1"/>
    <property type="molecule type" value="Genomic_DNA"/>
</dbReference>
<feature type="region of interest" description="Disordered" evidence="1">
    <location>
        <begin position="47"/>
        <end position="73"/>
    </location>
</feature>
<keyword evidence="3" id="KW-1185">Reference proteome</keyword>
<organism evidence="2 3">
    <name type="scientific">Syntrophomonas zehnderi OL-4</name>
    <dbReference type="NCBI Taxonomy" id="690567"/>
    <lineage>
        <taxon>Bacteria</taxon>
        <taxon>Bacillati</taxon>
        <taxon>Bacillota</taxon>
        <taxon>Clostridia</taxon>
        <taxon>Eubacteriales</taxon>
        <taxon>Syntrophomonadaceae</taxon>
        <taxon>Syntrophomonas</taxon>
    </lineage>
</organism>
<dbReference type="RefSeq" id="WP_046495445.1">
    <property type="nucleotide sequence ID" value="NZ_CGIH01000005.1"/>
</dbReference>
<gene>
    <name evidence="2" type="ORF">518</name>
</gene>
<name>A0A0E4G9B9_9FIRM</name>
<evidence type="ECO:0000313" key="2">
    <source>
        <dbReference type="EMBL" id="CFX11809.1"/>
    </source>
</evidence>
<dbReference type="AlphaFoldDB" id="A0A0E4G9B9"/>
<proteinExistence type="predicted"/>
<evidence type="ECO:0000313" key="3">
    <source>
        <dbReference type="Proteomes" id="UP000045545"/>
    </source>
</evidence>
<reference evidence="2 3" key="1">
    <citation type="submission" date="2015-03" db="EMBL/GenBank/DDBJ databases">
        <authorList>
            <person name="Murphy D."/>
        </authorList>
    </citation>
    <scope>NUCLEOTIDE SEQUENCE [LARGE SCALE GENOMIC DNA]</scope>
    <source>
        <strain evidence="2 3">OL-4</strain>
    </source>
</reference>
<protein>
    <submittedName>
        <fullName evidence="2">Uncharacterized</fullName>
    </submittedName>
</protein>
<evidence type="ECO:0000256" key="1">
    <source>
        <dbReference type="SAM" id="MobiDB-lite"/>
    </source>
</evidence>
<dbReference type="Proteomes" id="UP000045545">
    <property type="component" value="Unassembled WGS sequence"/>
</dbReference>
<sequence length="261" mass="28862">MKVGQLHRVMELLLPILEHYREWTVEAMLKDIAEHCQTEGAVLTGEIQPSDKAQPSAQATPVSRPLTGQAKEEAKAAEQAKLVSRSQLPYRPSQTELLEILPELSSEELITVINGYTKEQLLALARGTGMKGYSKLNKEPLKMAICSFLTATGEAGQAINQSVLRRDKTAANPEAQAQGRPPQAVPDVISPELKAAAKALPELSPEERIQLLKSFTKKQIEMIAHYHQLRIPKNNSKDNAIRILANQVGFLNVHRNMGKRP</sequence>
<dbReference type="STRING" id="690567.518"/>
<feature type="compositionally biased region" description="Polar residues" evidence="1">
    <location>
        <begin position="51"/>
        <end position="61"/>
    </location>
</feature>